<dbReference type="GO" id="GO:0046872">
    <property type="term" value="F:metal ion binding"/>
    <property type="evidence" value="ECO:0007669"/>
    <property type="project" value="UniProtKB-KW"/>
</dbReference>
<evidence type="ECO:0000256" key="2">
    <source>
        <dbReference type="ARBA" id="ARBA00022723"/>
    </source>
</evidence>
<dbReference type="GO" id="GO:0006790">
    <property type="term" value="P:sulfur compound metabolic process"/>
    <property type="evidence" value="ECO:0007669"/>
    <property type="project" value="TreeGrafter"/>
</dbReference>
<accession>A0A382L9M9</accession>
<comment type="similarity">
    <text evidence="1">Belongs to the TfdA dioxygenase family.</text>
</comment>
<dbReference type="EMBL" id="UINC01085305">
    <property type="protein sequence ID" value="SVC32723.1"/>
    <property type="molecule type" value="Genomic_DNA"/>
</dbReference>
<reference evidence="7" key="1">
    <citation type="submission" date="2018-05" db="EMBL/GenBank/DDBJ databases">
        <authorList>
            <person name="Lanie J.A."/>
            <person name="Ng W.-L."/>
            <person name="Kazmierczak K.M."/>
            <person name="Andrzejewski T.M."/>
            <person name="Davidsen T.M."/>
            <person name="Wayne K.J."/>
            <person name="Tettelin H."/>
            <person name="Glass J.I."/>
            <person name="Rusch D."/>
            <person name="Podicherti R."/>
            <person name="Tsui H.-C.T."/>
            <person name="Winkler M.E."/>
        </authorList>
    </citation>
    <scope>NUCLEOTIDE SEQUENCE</scope>
</reference>
<protein>
    <recommendedName>
        <fullName evidence="6">TauD/TfdA-like domain-containing protein</fullName>
    </recommendedName>
</protein>
<sequence length="285" mass="32485">MQAQPSEAPWESFKLHHLSPAIGTEIHGINLSRFLSTEIINWLTALLVERKVLFFRDQALTAEQHIAFAARFGELEIHPFTKNNVQHPEIIQLNNDQQHPPKINKWHSDVTWRKEPSLGSILLAREVPEVGGDTLFANMELAYEKLENSTKNKIKASLACHDNQVFLDNMRASGIDEETISATASSYPPVKHPAVRTHPVSGRKALYVNQIFTRSIDCLDPDQSKKLLRALFLTASNPDIQCRFHWRKNSVAFWDNRAAQHYAAADYWPAIRKMDRVTIQGDAPY</sequence>
<dbReference type="PANTHER" id="PTHR30468">
    <property type="entry name" value="ALPHA-KETOGLUTARATE-DEPENDENT SULFONATE DIOXYGENASE"/>
    <property type="match status" value="1"/>
</dbReference>
<dbReference type="PANTHER" id="PTHR30468:SF1">
    <property type="entry name" value="ALPHA-KETOGLUTARATE-DEPENDENT SULFONATE DIOXYGENASE"/>
    <property type="match status" value="1"/>
</dbReference>
<keyword evidence="3" id="KW-0223">Dioxygenase</keyword>
<evidence type="ECO:0000256" key="4">
    <source>
        <dbReference type="ARBA" id="ARBA00023002"/>
    </source>
</evidence>
<dbReference type="Pfam" id="PF02668">
    <property type="entry name" value="TauD"/>
    <property type="match status" value="1"/>
</dbReference>
<organism evidence="7">
    <name type="scientific">marine metagenome</name>
    <dbReference type="NCBI Taxonomy" id="408172"/>
    <lineage>
        <taxon>unclassified sequences</taxon>
        <taxon>metagenomes</taxon>
        <taxon>ecological metagenomes</taxon>
    </lineage>
</organism>
<dbReference type="InterPro" id="IPR042098">
    <property type="entry name" value="TauD-like_sf"/>
</dbReference>
<keyword evidence="4" id="KW-0560">Oxidoreductase</keyword>
<dbReference type="SUPFAM" id="SSF51197">
    <property type="entry name" value="Clavaminate synthase-like"/>
    <property type="match status" value="1"/>
</dbReference>
<evidence type="ECO:0000256" key="3">
    <source>
        <dbReference type="ARBA" id="ARBA00022964"/>
    </source>
</evidence>
<evidence type="ECO:0000313" key="7">
    <source>
        <dbReference type="EMBL" id="SVC32723.1"/>
    </source>
</evidence>
<evidence type="ECO:0000256" key="5">
    <source>
        <dbReference type="ARBA" id="ARBA00023004"/>
    </source>
</evidence>
<name>A0A382L9M9_9ZZZZ</name>
<dbReference type="GO" id="GO:0000908">
    <property type="term" value="F:taurine dioxygenase activity"/>
    <property type="evidence" value="ECO:0007669"/>
    <property type="project" value="TreeGrafter"/>
</dbReference>
<proteinExistence type="inferred from homology"/>
<dbReference type="Gene3D" id="3.60.130.10">
    <property type="entry name" value="Clavaminate synthase-like"/>
    <property type="match status" value="1"/>
</dbReference>
<dbReference type="GO" id="GO:0005737">
    <property type="term" value="C:cytoplasm"/>
    <property type="evidence" value="ECO:0007669"/>
    <property type="project" value="TreeGrafter"/>
</dbReference>
<dbReference type="AlphaFoldDB" id="A0A382L9M9"/>
<evidence type="ECO:0000256" key="1">
    <source>
        <dbReference type="ARBA" id="ARBA00005896"/>
    </source>
</evidence>
<gene>
    <name evidence="7" type="ORF">METZ01_LOCUS285577</name>
</gene>
<feature type="domain" description="TauD/TfdA-like" evidence="6">
    <location>
        <begin position="17"/>
        <end position="278"/>
    </location>
</feature>
<evidence type="ECO:0000259" key="6">
    <source>
        <dbReference type="Pfam" id="PF02668"/>
    </source>
</evidence>
<dbReference type="InterPro" id="IPR051323">
    <property type="entry name" value="AtsK-like"/>
</dbReference>
<keyword evidence="2" id="KW-0479">Metal-binding</keyword>
<keyword evidence="5" id="KW-0408">Iron</keyword>
<dbReference type="InterPro" id="IPR003819">
    <property type="entry name" value="TauD/TfdA-like"/>
</dbReference>